<dbReference type="Pfam" id="PF06772">
    <property type="entry name" value="LtrA"/>
    <property type="match status" value="1"/>
</dbReference>
<feature type="transmembrane region" description="Helical" evidence="1">
    <location>
        <begin position="104"/>
        <end position="125"/>
    </location>
</feature>
<dbReference type="RefSeq" id="WP_131282917.1">
    <property type="nucleotide sequence ID" value="NZ_RXLP01000001.1"/>
</dbReference>
<gene>
    <name evidence="2" type="ORF">EJ419_00230</name>
</gene>
<organism evidence="2 3">
    <name type="scientific">Alloscardovia theropitheci</name>
    <dbReference type="NCBI Taxonomy" id="2496842"/>
    <lineage>
        <taxon>Bacteria</taxon>
        <taxon>Bacillati</taxon>
        <taxon>Actinomycetota</taxon>
        <taxon>Actinomycetes</taxon>
        <taxon>Bifidobacteriales</taxon>
        <taxon>Bifidobacteriaceae</taxon>
        <taxon>Alloscardovia</taxon>
    </lineage>
</organism>
<feature type="transmembrane region" description="Helical" evidence="1">
    <location>
        <begin position="343"/>
        <end position="362"/>
    </location>
</feature>
<protein>
    <submittedName>
        <fullName evidence="2">Low temperature requirement protein A</fullName>
    </submittedName>
</protein>
<dbReference type="PANTHER" id="PTHR36840">
    <property type="entry name" value="BLL5714 PROTEIN"/>
    <property type="match status" value="1"/>
</dbReference>
<dbReference type="InterPro" id="IPR010640">
    <property type="entry name" value="Low_temperature_requirement_A"/>
</dbReference>
<keyword evidence="1" id="KW-1133">Transmembrane helix</keyword>
<keyword evidence="3" id="KW-1185">Reference proteome</keyword>
<keyword evidence="1" id="KW-0812">Transmembrane</keyword>
<accession>A0A4R0QX37</accession>
<dbReference type="EMBL" id="RXLP01000001">
    <property type="protein sequence ID" value="TCD55067.1"/>
    <property type="molecule type" value="Genomic_DNA"/>
</dbReference>
<evidence type="ECO:0000313" key="2">
    <source>
        <dbReference type="EMBL" id="TCD55067.1"/>
    </source>
</evidence>
<comment type="caution">
    <text evidence="2">The sequence shown here is derived from an EMBL/GenBank/DDBJ whole genome shotgun (WGS) entry which is preliminary data.</text>
</comment>
<feature type="transmembrane region" description="Helical" evidence="1">
    <location>
        <begin position="318"/>
        <end position="337"/>
    </location>
</feature>
<feature type="transmembrane region" description="Helical" evidence="1">
    <location>
        <begin position="258"/>
        <end position="277"/>
    </location>
</feature>
<name>A0A4R0QX37_9BIFI</name>
<evidence type="ECO:0000256" key="1">
    <source>
        <dbReference type="SAM" id="Phobius"/>
    </source>
</evidence>
<reference evidence="2 3" key="1">
    <citation type="submission" date="2018-12" db="EMBL/GenBank/DDBJ databases">
        <title>Alloscrdovia theropitheci sp. nov: a novel taxon from the feces of the bleeding-herat monkey (Theropithecus geleda).</title>
        <authorList>
            <person name="Modesto M."/>
        </authorList>
    </citation>
    <scope>NUCLEOTIDE SEQUENCE [LARGE SCALE GENOMIC DNA]</scope>
    <source>
        <strain evidence="2 3">GLDI4/2</strain>
    </source>
</reference>
<feature type="transmembrane region" description="Helical" evidence="1">
    <location>
        <begin position="44"/>
        <end position="64"/>
    </location>
</feature>
<dbReference type="Proteomes" id="UP000291289">
    <property type="component" value="Unassembled WGS sequence"/>
</dbReference>
<sequence>MPQVLKKPVSLTELFYDLVFVYAVSQITEVFEPLRENEVTGTTLLLYIAVFIGFISSWNIQTVYFNRFGEHNFKDIISMTVLQMPILLFMAQHAHAQSYEDFQLFGYGLFALSLVDVAQYVWIAIERRGTDDARESMVFILMLSGRSISILVGAIVGGFNGLAIVAAACVLYLLAPILSRHAMSVPLNGPHLIERLQLLTIITLGELIVGQAQYFSSPNIFSLISFIVIVNLFMFYIVEFDHMIDENRADRQITWMIYYHYLIWFGINLVTVAYDFIDLEHSIMMNAIFTLGLALFYLGVLVHTRFNKDSHRPSIKEFLPLAIILIVGLSVSCLFLDNYFIHISIVLAVTFLAQLLFIRFNLSRRQSQPSKIEEE</sequence>
<proteinExistence type="predicted"/>
<feature type="transmembrane region" description="Helical" evidence="1">
    <location>
        <begin position="220"/>
        <end position="238"/>
    </location>
</feature>
<dbReference type="PANTHER" id="PTHR36840:SF1">
    <property type="entry name" value="BLL5714 PROTEIN"/>
    <property type="match status" value="1"/>
</dbReference>
<feature type="transmembrane region" description="Helical" evidence="1">
    <location>
        <begin position="283"/>
        <end position="306"/>
    </location>
</feature>
<dbReference type="AlphaFoldDB" id="A0A4R0QX37"/>
<dbReference type="OrthoDB" id="7698234at2"/>
<evidence type="ECO:0000313" key="3">
    <source>
        <dbReference type="Proteomes" id="UP000291289"/>
    </source>
</evidence>
<keyword evidence="1" id="KW-0472">Membrane</keyword>
<feature type="transmembrane region" description="Helical" evidence="1">
    <location>
        <begin position="162"/>
        <end position="183"/>
    </location>
</feature>